<dbReference type="EMBL" id="CAJVPS010011608">
    <property type="protein sequence ID" value="CAG8665895.1"/>
    <property type="molecule type" value="Genomic_DNA"/>
</dbReference>
<sequence>MEKASISQTALSINNNGTVAPKRNRRNTAPAGFYSAARSPFATFQQEEPNKRTTRFQKRLRKPPSFETYLERGNFCNKNEKDNDHVPNETSNIDDDKESDKYSIKSSFSSETNKASSITRFPNKLEDIKDDEPGHLGDWDLLEDESEDDEDFLFMGGNSFSQYNNQNKYRNHYHTRQHRSLSLSSGF</sequence>
<evidence type="ECO:0000313" key="3">
    <source>
        <dbReference type="Proteomes" id="UP000789508"/>
    </source>
</evidence>
<gene>
    <name evidence="2" type="ORF">ALEPTO_LOCUS10455</name>
</gene>
<dbReference type="AlphaFoldDB" id="A0A9N9E6B8"/>
<keyword evidence="3" id="KW-1185">Reference proteome</keyword>
<dbReference type="OrthoDB" id="10510900at2759"/>
<feature type="region of interest" description="Disordered" evidence="1">
    <location>
        <begin position="1"/>
        <end position="117"/>
    </location>
</feature>
<name>A0A9N9E6B8_9GLOM</name>
<organism evidence="2 3">
    <name type="scientific">Ambispora leptoticha</name>
    <dbReference type="NCBI Taxonomy" id="144679"/>
    <lineage>
        <taxon>Eukaryota</taxon>
        <taxon>Fungi</taxon>
        <taxon>Fungi incertae sedis</taxon>
        <taxon>Mucoromycota</taxon>
        <taxon>Glomeromycotina</taxon>
        <taxon>Glomeromycetes</taxon>
        <taxon>Archaeosporales</taxon>
        <taxon>Ambisporaceae</taxon>
        <taxon>Ambispora</taxon>
    </lineage>
</organism>
<feature type="compositionally biased region" description="Basic and acidic residues" evidence="1">
    <location>
        <begin position="78"/>
        <end position="87"/>
    </location>
</feature>
<evidence type="ECO:0000313" key="2">
    <source>
        <dbReference type="EMBL" id="CAG8665895.1"/>
    </source>
</evidence>
<comment type="caution">
    <text evidence="2">The sequence shown here is derived from an EMBL/GenBank/DDBJ whole genome shotgun (WGS) entry which is preliminary data.</text>
</comment>
<protein>
    <submittedName>
        <fullName evidence="2">13298_t:CDS:1</fullName>
    </submittedName>
</protein>
<reference evidence="2" key="1">
    <citation type="submission" date="2021-06" db="EMBL/GenBank/DDBJ databases">
        <authorList>
            <person name="Kallberg Y."/>
            <person name="Tangrot J."/>
            <person name="Rosling A."/>
        </authorList>
    </citation>
    <scope>NUCLEOTIDE SEQUENCE</scope>
    <source>
        <strain evidence="2">FL130A</strain>
    </source>
</reference>
<proteinExistence type="predicted"/>
<feature type="compositionally biased region" description="Polar residues" evidence="1">
    <location>
        <begin position="1"/>
        <end position="18"/>
    </location>
</feature>
<accession>A0A9N9E6B8</accession>
<feature type="compositionally biased region" description="Basic residues" evidence="1">
    <location>
        <begin position="52"/>
        <end position="62"/>
    </location>
</feature>
<evidence type="ECO:0000256" key="1">
    <source>
        <dbReference type="SAM" id="MobiDB-lite"/>
    </source>
</evidence>
<dbReference type="Proteomes" id="UP000789508">
    <property type="component" value="Unassembled WGS sequence"/>
</dbReference>